<protein>
    <submittedName>
        <fullName evidence="7">Zinc finger CCCH domain-containing protein</fullName>
    </submittedName>
</protein>
<dbReference type="Pfam" id="PF00642">
    <property type="entry name" value="zf-CCCH"/>
    <property type="match status" value="1"/>
</dbReference>
<dbReference type="InterPro" id="IPR036855">
    <property type="entry name" value="Znf_CCCH_sf"/>
</dbReference>
<evidence type="ECO:0000313" key="7">
    <source>
        <dbReference type="EMBL" id="URE40717.1"/>
    </source>
</evidence>
<dbReference type="PANTHER" id="PTHR12506">
    <property type="entry name" value="PROTEIN PHOSPHATASE RELATED"/>
    <property type="match status" value="1"/>
</dbReference>
<feature type="region of interest" description="Disordered" evidence="5">
    <location>
        <begin position="86"/>
        <end position="106"/>
    </location>
</feature>
<evidence type="ECO:0000256" key="2">
    <source>
        <dbReference type="ARBA" id="ARBA00022771"/>
    </source>
</evidence>
<dbReference type="Proteomes" id="UP001055439">
    <property type="component" value="Chromosome 8"/>
</dbReference>
<dbReference type="AlphaFoldDB" id="A0A9E7L1R3"/>
<dbReference type="GO" id="GO:0003729">
    <property type="term" value="F:mRNA binding"/>
    <property type="evidence" value="ECO:0007669"/>
    <property type="project" value="UniProtKB-ARBA"/>
</dbReference>
<keyword evidence="1" id="KW-0479">Metal-binding</keyword>
<evidence type="ECO:0000259" key="6">
    <source>
        <dbReference type="SMART" id="SM00356"/>
    </source>
</evidence>
<keyword evidence="3" id="KW-0862">Zinc</keyword>
<reference evidence="7" key="1">
    <citation type="submission" date="2022-05" db="EMBL/GenBank/DDBJ databases">
        <title>The Musa troglodytarum L. genome provides insights into the mechanism of non-climacteric behaviour and enrichment of carotenoids.</title>
        <authorList>
            <person name="Wang J."/>
        </authorList>
    </citation>
    <scope>NUCLEOTIDE SEQUENCE</scope>
    <source>
        <tissue evidence="7">Leaf</tissue>
    </source>
</reference>
<evidence type="ECO:0000256" key="1">
    <source>
        <dbReference type="ARBA" id="ARBA00022723"/>
    </source>
</evidence>
<dbReference type="PANTHER" id="PTHR12506:SF50">
    <property type="entry name" value="ZINC FINGER CCCH DOMAIN-CONTAINING PROTEIN 26"/>
    <property type="match status" value="1"/>
</dbReference>
<dbReference type="InterPro" id="IPR000571">
    <property type="entry name" value="Znf_CCCH"/>
</dbReference>
<keyword evidence="8" id="KW-1185">Reference proteome</keyword>
<dbReference type="Gene3D" id="4.10.1000.10">
    <property type="entry name" value="Zinc finger, CCCH-type"/>
    <property type="match status" value="1"/>
</dbReference>
<dbReference type="SMART" id="SM00356">
    <property type="entry name" value="ZnF_C3H1"/>
    <property type="match status" value="1"/>
</dbReference>
<dbReference type="GO" id="GO:0008270">
    <property type="term" value="F:zinc ion binding"/>
    <property type="evidence" value="ECO:0007669"/>
    <property type="project" value="UniProtKB-KW"/>
</dbReference>
<dbReference type="EMBL" id="CP097510">
    <property type="protein sequence ID" value="URE40717.1"/>
    <property type="molecule type" value="Genomic_DNA"/>
</dbReference>
<keyword evidence="4" id="KW-0238">DNA-binding</keyword>
<gene>
    <name evidence="7" type="ORF">MUK42_13234</name>
</gene>
<evidence type="ECO:0000256" key="4">
    <source>
        <dbReference type="ARBA" id="ARBA00023125"/>
    </source>
</evidence>
<dbReference type="OrthoDB" id="411372at2759"/>
<keyword evidence="2" id="KW-0863">Zinc-finger</keyword>
<dbReference type="GO" id="GO:0003677">
    <property type="term" value="F:DNA binding"/>
    <property type="evidence" value="ECO:0007669"/>
    <property type="project" value="UniProtKB-KW"/>
</dbReference>
<name>A0A9E7L1R3_9LILI</name>
<proteinExistence type="predicted"/>
<dbReference type="SUPFAM" id="SSF90229">
    <property type="entry name" value="CCCH zinc finger"/>
    <property type="match status" value="1"/>
</dbReference>
<sequence length="106" mass="11651">MMPDTRHNAVSSSSNALPHKLEGCFEAMWQLKIEDGQEAADGQLNPYPDRPGEPDCLHYLRTGKCGFGSKCKYNHPALGVQNTQFSGELPQRDGQPDCQVMSALNS</sequence>
<organism evidence="7 8">
    <name type="scientific">Musa troglodytarum</name>
    <name type="common">fe'i banana</name>
    <dbReference type="NCBI Taxonomy" id="320322"/>
    <lineage>
        <taxon>Eukaryota</taxon>
        <taxon>Viridiplantae</taxon>
        <taxon>Streptophyta</taxon>
        <taxon>Embryophyta</taxon>
        <taxon>Tracheophyta</taxon>
        <taxon>Spermatophyta</taxon>
        <taxon>Magnoliopsida</taxon>
        <taxon>Liliopsida</taxon>
        <taxon>Zingiberales</taxon>
        <taxon>Musaceae</taxon>
        <taxon>Musa</taxon>
    </lineage>
</organism>
<accession>A0A9E7L1R3</accession>
<dbReference type="InterPro" id="IPR050974">
    <property type="entry name" value="Plant_ZF_CCCH"/>
</dbReference>
<evidence type="ECO:0000313" key="8">
    <source>
        <dbReference type="Proteomes" id="UP001055439"/>
    </source>
</evidence>
<feature type="domain" description="C3H1-type" evidence="6">
    <location>
        <begin position="50"/>
        <end position="77"/>
    </location>
</feature>
<evidence type="ECO:0000256" key="5">
    <source>
        <dbReference type="SAM" id="MobiDB-lite"/>
    </source>
</evidence>
<evidence type="ECO:0000256" key="3">
    <source>
        <dbReference type="ARBA" id="ARBA00022833"/>
    </source>
</evidence>